<dbReference type="Gene3D" id="3.40.50.150">
    <property type="entry name" value="Vaccinia Virus protein VP39"/>
    <property type="match status" value="1"/>
</dbReference>
<comment type="caution">
    <text evidence="2">The sequence shown here is derived from an EMBL/GenBank/DDBJ whole genome shotgun (WGS) entry which is preliminary data.</text>
</comment>
<feature type="region of interest" description="Disordered" evidence="1">
    <location>
        <begin position="568"/>
        <end position="614"/>
    </location>
</feature>
<dbReference type="CDD" id="cd06223">
    <property type="entry name" value="PRTases_typeI"/>
    <property type="match status" value="1"/>
</dbReference>
<dbReference type="InterPro" id="IPR029063">
    <property type="entry name" value="SAM-dependent_MTases_sf"/>
</dbReference>
<name>A0A0E3C1G3_9BURK</name>
<feature type="region of interest" description="Disordered" evidence="1">
    <location>
        <begin position="2610"/>
        <end position="2633"/>
    </location>
</feature>
<dbReference type="GO" id="GO:0003676">
    <property type="term" value="F:nucleic acid binding"/>
    <property type="evidence" value="ECO:0007669"/>
    <property type="project" value="InterPro"/>
</dbReference>
<evidence type="ECO:0000256" key="1">
    <source>
        <dbReference type="SAM" id="MobiDB-lite"/>
    </source>
</evidence>
<dbReference type="InterPro" id="IPR029057">
    <property type="entry name" value="PRTase-like"/>
</dbReference>
<dbReference type="PROSITE" id="PS00092">
    <property type="entry name" value="N6_MTASE"/>
    <property type="match status" value="1"/>
</dbReference>
<reference evidence="2 3" key="1">
    <citation type="submission" date="2013-09" db="EMBL/GenBank/DDBJ databases">
        <title>High correlation between genotypes and phenotypes of environmental bacteria Comamonas testosteroni strains.</title>
        <authorList>
            <person name="Liu L."/>
            <person name="Zhu W."/>
            <person name="Xia X."/>
            <person name="Xu B."/>
            <person name="Luo M."/>
            <person name="Wang G."/>
        </authorList>
    </citation>
    <scope>NUCLEOTIDE SEQUENCE [LARGE SCALE GENOMIC DNA]</scope>
    <source>
        <strain evidence="2 3">JL14</strain>
    </source>
</reference>
<feature type="region of interest" description="Disordered" evidence="1">
    <location>
        <begin position="730"/>
        <end position="750"/>
    </location>
</feature>
<protein>
    <recommendedName>
        <fullName evidence="4">PLxRFG domain-containing protein</fullName>
    </recommendedName>
</protein>
<dbReference type="GO" id="GO:0032259">
    <property type="term" value="P:methylation"/>
    <property type="evidence" value="ECO:0007669"/>
    <property type="project" value="InterPro"/>
</dbReference>
<feature type="compositionally biased region" description="Low complexity" evidence="1">
    <location>
        <begin position="575"/>
        <end position="594"/>
    </location>
</feature>
<dbReference type="NCBIfam" id="NF032893">
    <property type="entry name" value="tail-700"/>
    <property type="match status" value="1"/>
</dbReference>
<dbReference type="PANTHER" id="PTHR34491">
    <property type="entry name" value="A-TYPE INCLUSION PROTEIN, PUTATIVE-RELATED"/>
    <property type="match status" value="1"/>
</dbReference>
<dbReference type="CDD" id="cd02440">
    <property type="entry name" value="AdoMet_MTases"/>
    <property type="match status" value="1"/>
</dbReference>
<sequence length="3590" mass="384262">MKAAIGIPESAVGVADLFTGGKVGKALENEGGSFGLRFKQAREVANDLHSDATKLRQQQFQQADGVVEKAKVAVQNPSLVVGAVAESLPSMLAGGGVGRGLMAATRLGQMGAKGAAIAGAAGEGVVGAGSAAEQIRQETADGELTAKQAALAAGTGLATGALGFAGNKVANRLGIGDADMMLAQGTKGMAKDAAERATAAAVNPLAQPAQKSILRQMGEGAITEGVLEELPQSVSEQILQNEALGKSWSEGLDDAIVMGILSGGAMGAGAAGYRGFKDKQIDDAAANARSAAASAPGAAPGQDQAASAVQPAAWTTSAGAAAEVESGTAPASPANAPNLDYETLPGAAPEAQGNEIDFTRDFPAPDWGTELGAAGQQPAATAAPELTPSQAMGLDPNAGALSKAAAMAVDSGASPVLQPQAAPVLEPQQAAPQVHAGVDPDTGEVSLQAQMDELKSRIAFMNQQGATQGWDGNRAAQRNALQTQLTRLELQAAGGQGRGASTAGAPAPVQLTGINQILAKQVPDMSEQELQQAIAHYGPNHKRTKKLEKALQALAQKPLTAIESGANGNVSQADQTQQGSAQPAQTGAAQAGQDAGQGVGNGTPPAANLGAQDQSASLAKAQAKVSEAAGAAQAAVGKAAQIAREGNAEREAQRQRQLDASERWTRMTTVERQAVTATAAGLNPIARKNLHTRAWPDIGEKIRDKLLDSLVEPLAAPASKAQEATESVANAAPAAVSGEAPAKPAAQPVGDEKQFAAETGTQGIPRADMPQVPTANHGGLVKHLNAQGIAHETTTVDAAQLKPTQAEYSPSKVEAARSATGDRAVIVSSDGHIIDGHHQAVAAAEEGKQVKAIVLDAPVEQALAAVKASPSANGARSDASEADSYRRGKVSGKMEAGEIVLTSSGRQTSPFPKITADTNRKALNTLKAVDQWLMQNALDEARARGDDFNARQFEAALQKPQQADKDSAEEYLFGEQSEVVPSILRPLAASKAEPKTENDRDHFTLERMNHSTGEMESVTFERGQTVKIAAGQKPYSTGVVTGISHAERKFKVDGREHGQDFGYAYPASYDEFAVSRAEVDKALDGLAKRLESENSSDAQATVDRVRTIIDRHNLGDYAKGRMAELLTKAAEVSKSVLDKMKAAKARKDAEDAQKRAEEQAAQKPLPDVVMTMDEWKAVHKDFKSIVDGQRMVLREGGMRKVVIDKPKSVPAKIAVAQAARAAYFTPGNIIKSYGGHDRVIAYTPPDAGGRWSVTVQAVEKKGDAWTDAPNEGQRTHMTQPSQQELVAGPVKKVEQPQAEAAPEPKLVPASYLDRHNKIEDGISAGTLALDDYKSTFADLEASRDAVLSELQQLTKDKLLRAGGPAFAYRMGTEKKDAIVLAAYQKMLDTYALGRSYGPSSYFLSADSIAKNKADRAQALGELVGNTTAEDLAARAAEIKALRDEFKAKRAAEADALANPKTLQDFRGFMSHWVEQGETSQAAYLRLTPEQRQQFDALEAEQTKDQREAEKRRARVTVQSAGNTTAGEIIATKHTKHGHDLFVVQLAERVERDAYDTLNSSAKRLGGSYSSYRGNGAVPGFQFRTREAAEAFQKLVAGDTAQAQDLANQRRDAFEDDKSQTTVERLRAMAEALDQGADEQLGADRKTNTARRARMANAAEDAARGSKAYAGTMRNLADAIEADKVQFLDGVRTKTQLSQLLQALGSAKVQQLMAKHGSWAAVEENKHAPMDAQTVDFAEFPRFTMYRSDLAGLARQLLEIEGGKKMGAALARLADDVTDAYTSWAKDNLLSVSHFGNKTKGGFADYASKDLAERAIKRSGLVGKAVVLQIKRGQNRVILSPGEAMQQGLWQGDGDKRIQLGMSFVEDLAKLGKRKGSKVLALPWQLESTLEKRQRLQRMGIQTPAEFRSALRELQNLRQERAEPDRIKQLERSMVGRANDGLDFFPTGAAATAAAIDAAEIQPGMEVLEPHAGMAHIADAIREQTGVEPDVGELSNARRELLEAKGYNLVSSDFLELQGKQYDRIVMNPPFSDGRDIQHVQHAYGLLKPGGRLVAIVGEGAFFQSNKRAEGFREWLDERGATNEKLPDGSFMDPSLPVNTGVSARMVVIDKPATELVTDGDSTDAPSFRRQESEHLAGADFDVASFLQGMDEGQTATAAAAQAPTTNVRPSYSPAARAEAVRAVKGTADAIRQAWANGPEVIVAFDMQDSLVPESARRADLKQRSGGARGAPEGFYYQGKVYLMASKLKTPNDAARVLFHEALGHHGLRGLFGKDLGLILNQVATMRKADVDAKIAEYGLRRVNRLDRRTAAEEVLAEMAQNTPQIGFVRRAVAAIRTWLRANVPGFKSLALTDAELIRNYILPARAWVERGTGAEMSQDIAFSRTSATSMPDAIIGSTLGSASSHPDYAAAKGGDIEAAFRLAQDIVTPDLVAKVRAAIGDTKPLIVPVAAVEASGRNKIPVAAAEVLAARLGLSTDDMIVQANRAHRTGMDGLDRIFAPVDFAGAVEARPYLLLDDTLTQGGTFAALASHIREGGGTVAGVIALTGKQYSAKIQPSAESLASLRQKHGDLENEFRAATGYGFDALTESEARYLSRYEPAERLRDRIAAEGNASRASEDQGNAGSEPVNDDPVFSRSRFADLKDSALDQLTKTFTHEGKVSLWDKSVGTMRHLAERAPSFKPVYESAQQNIDDVSMLANDAADMAPRILPRVESLGDLKKKPVSAADNKAVARPLFEGTLIWARDENGKPTLVDDLQKRYANLSAHNKAAMLLKHGKIKSEVLAMWQGLPVGQFEKLINSRFESKFLKAGIVWSDAELQAQFGTDANQISLYREARAAIDRSIDMTARTDMLRVVGEKYEPMRDAVLAQPSVEAAAQLLLDTLEQDAKADPDSADRLGRYMQQIKSRMETAVDLQQGGYAPLSRFGRYTVDVVDANGERLYFGMYETARDSNRAKMQLAQEFKGATITTGTMSAEAYKLFAGVTPETLEQFGEMLGLKAEGNEAQDKAFQEFLKLTKNNHSAMKRLIHRKGIAGFSEDVGRVVANFVYSNARAGAMGLNAGKMETAIGKIPKEQGELKDLAMGLRDYIRDPQEEGQAVRGMLFAQYLGGSIASAFVNTTQPFAVTLPWLSQYGGMKKAGAQLAGALKDMGTKGFKYESDLAKALQSAEDDGVVSPQEIHQLMAQARGAGMLRSGDGTKAGNLRAEVANKWEQGKVLWGQPFALAEQFNRRSTFIASYRIAKDQGMADPAAFARKAVLETQFVYSKANKPKWARGAVGGTLFTFKTYSVSYLELMQRMWNQPGPEGKRAVGWALAMLLLMSGAGGVPFMEDAEDLIDGAGQMMGYNISAKQWRKEFLASVVGKELGEFMEQGLSGLPGAPIDVSGRLGMGNLLPGTGLFLNKPNRERDLMEIVGPAGDLVARGFTGARKLLGGDVAGAALEISPTAVRNLAKGTDMWLSGMYRDTKGYKVIDTTLAEAAAKAIGFQPKSVAEVQEANSFMQRSKSFYTQTSSDIKAQWADALFRKDEAAVQRVRERLADWNRDNPEQPIVVKMPDVWKRVREMGKDRSDRIADTAPKALREQMREMARSTG</sequence>
<dbReference type="InterPro" id="IPR002052">
    <property type="entry name" value="DNA_methylase_N6_adenine_CS"/>
</dbReference>
<feature type="region of interest" description="Disordered" evidence="1">
    <location>
        <begin position="292"/>
        <end position="394"/>
    </location>
</feature>
<dbReference type="SUPFAM" id="SSF53335">
    <property type="entry name" value="S-adenosyl-L-methionine-dependent methyltransferases"/>
    <property type="match status" value="1"/>
</dbReference>
<evidence type="ECO:0000313" key="3">
    <source>
        <dbReference type="Proteomes" id="UP000029567"/>
    </source>
</evidence>
<dbReference type="GO" id="GO:0008168">
    <property type="term" value="F:methyltransferase activity"/>
    <property type="evidence" value="ECO:0007669"/>
    <property type="project" value="InterPro"/>
</dbReference>
<feature type="compositionally biased region" description="Low complexity" evidence="1">
    <location>
        <begin position="292"/>
        <end position="322"/>
    </location>
</feature>
<feature type="compositionally biased region" description="Low complexity" evidence="1">
    <location>
        <begin position="730"/>
        <end position="742"/>
    </location>
</feature>
<dbReference type="Gene3D" id="3.40.50.2020">
    <property type="match status" value="1"/>
</dbReference>
<dbReference type="InterPro" id="IPR000836">
    <property type="entry name" value="PRTase_dom"/>
</dbReference>
<proteinExistence type="predicted"/>
<evidence type="ECO:0008006" key="4">
    <source>
        <dbReference type="Google" id="ProtNLM"/>
    </source>
</evidence>
<accession>A0A0E3C1G3</accession>
<dbReference type="Proteomes" id="UP000029567">
    <property type="component" value="Unassembled WGS sequence"/>
</dbReference>
<evidence type="ECO:0000313" key="2">
    <source>
        <dbReference type="EMBL" id="KGG90963.1"/>
    </source>
</evidence>
<gene>
    <name evidence="2" type="ORF">P245_14440</name>
</gene>
<organism evidence="2 3">
    <name type="scientific">Comamonas thiooxydans</name>
    <dbReference type="NCBI Taxonomy" id="363952"/>
    <lineage>
        <taxon>Bacteria</taxon>
        <taxon>Pseudomonadati</taxon>
        <taxon>Pseudomonadota</taxon>
        <taxon>Betaproteobacteria</taxon>
        <taxon>Burkholderiales</taxon>
        <taxon>Comamonadaceae</taxon>
        <taxon>Comamonas</taxon>
    </lineage>
</organism>
<dbReference type="SUPFAM" id="SSF53271">
    <property type="entry name" value="PRTase-like"/>
    <property type="match status" value="1"/>
</dbReference>
<dbReference type="EMBL" id="AWTN01000094">
    <property type="protein sequence ID" value="KGG90963.1"/>
    <property type="molecule type" value="Genomic_DNA"/>
</dbReference>
<feature type="region of interest" description="Disordered" evidence="1">
    <location>
        <begin position="870"/>
        <end position="889"/>
    </location>
</feature>
<feature type="compositionally biased region" description="Low complexity" evidence="1">
    <location>
        <begin position="372"/>
        <end position="384"/>
    </location>
</feature>
<dbReference type="PANTHER" id="PTHR34491:SF156">
    <property type="entry name" value="KINESIN MOTOR DOMAIN-CONTAINING PROTEIN"/>
    <property type="match status" value="1"/>
</dbReference>